<protein>
    <submittedName>
        <fullName evidence="2">Glycosyltransferase family 4 protein</fullName>
    </submittedName>
</protein>
<name>A0ABT2G1N4_9BACT</name>
<comment type="caution">
    <text evidence="2">The sequence shown here is derived from an EMBL/GenBank/DDBJ whole genome shotgun (WGS) entry which is preliminary data.</text>
</comment>
<dbReference type="InterPro" id="IPR001296">
    <property type="entry name" value="Glyco_trans_1"/>
</dbReference>
<dbReference type="CDD" id="cd03801">
    <property type="entry name" value="GT4_PimA-like"/>
    <property type="match status" value="1"/>
</dbReference>
<evidence type="ECO:0000313" key="3">
    <source>
        <dbReference type="Proteomes" id="UP001206788"/>
    </source>
</evidence>
<sequence>MKLVFITNNFPPISCGVGDYTYNLAQEFVKTGHEVGIVCRIDSRISSHWGKGLEGITVYPIGVNWGLSDWKRVMNLLQDLKPDRVLLQYVPYSFSRFGTPVLIPLVWFILRLKKYNIHITYHEIAMWAGWGKIKYLPISFIQFTIAYTTLFLSKSVFVSTQFVSNQLQYFYKSNKIAVVPIGGNFPFNKVEKVDSDKIIICTAGLSPSRNVLLIKTFCEMAEEIPFLELWVLGKYNEKTFLKVESNYAASKGWNRIVFTGVISSKDFAAFLSQADFFCFIDYVDKNGIGGISTKSSILPSVLNASLPIIGTKGSLTDDFFYKHGCNIHLVDYDQKMLKEAILKLFNDKKYAQKLGENAFYTFKKFMSWEKIVEKYLDRFVCNV</sequence>
<dbReference type="EMBL" id="JANWGH010000001">
    <property type="protein sequence ID" value="MCS5489182.1"/>
    <property type="molecule type" value="Genomic_DNA"/>
</dbReference>
<gene>
    <name evidence="2" type="ORF">NY014_02000</name>
</gene>
<organism evidence="2 3">
    <name type="scientific">Algoriphagus limi</name>
    <dbReference type="NCBI Taxonomy" id="2975273"/>
    <lineage>
        <taxon>Bacteria</taxon>
        <taxon>Pseudomonadati</taxon>
        <taxon>Bacteroidota</taxon>
        <taxon>Cytophagia</taxon>
        <taxon>Cytophagales</taxon>
        <taxon>Cyclobacteriaceae</taxon>
        <taxon>Algoriphagus</taxon>
    </lineage>
</organism>
<dbReference type="PANTHER" id="PTHR12526:SF630">
    <property type="entry name" value="GLYCOSYLTRANSFERASE"/>
    <property type="match status" value="1"/>
</dbReference>
<evidence type="ECO:0000313" key="2">
    <source>
        <dbReference type="EMBL" id="MCS5489182.1"/>
    </source>
</evidence>
<evidence type="ECO:0000259" key="1">
    <source>
        <dbReference type="Pfam" id="PF00534"/>
    </source>
</evidence>
<dbReference type="Proteomes" id="UP001206788">
    <property type="component" value="Unassembled WGS sequence"/>
</dbReference>
<dbReference type="PANTHER" id="PTHR12526">
    <property type="entry name" value="GLYCOSYLTRANSFERASE"/>
    <property type="match status" value="1"/>
</dbReference>
<accession>A0ABT2G1N4</accession>
<dbReference type="SUPFAM" id="SSF53756">
    <property type="entry name" value="UDP-Glycosyltransferase/glycogen phosphorylase"/>
    <property type="match status" value="1"/>
</dbReference>
<proteinExistence type="predicted"/>
<dbReference type="Pfam" id="PF00534">
    <property type="entry name" value="Glycos_transf_1"/>
    <property type="match status" value="1"/>
</dbReference>
<dbReference type="Gene3D" id="3.40.50.2000">
    <property type="entry name" value="Glycogen Phosphorylase B"/>
    <property type="match status" value="2"/>
</dbReference>
<keyword evidence="3" id="KW-1185">Reference proteome</keyword>
<feature type="domain" description="Glycosyl transferase family 1" evidence="1">
    <location>
        <begin position="188"/>
        <end position="358"/>
    </location>
</feature>
<reference evidence="2 3" key="1">
    <citation type="submission" date="2022-08" db="EMBL/GenBank/DDBJ databases">
        <title>Algoriphagus sp. CAU 1643 isolated from mud.</title>
        <authorList>
            <person name="Kim W."/>
        </authorList>
    </citation>
    <scope>NUCLEOTIDE SEQUENCE [LARGE SCALE GENOMIC DNA]</scope>
    <source>
        <strain evidence="2 3">CAU 1643</strain>
    </source>
</reference>
<dbReference type="RefSeq" id="WP_259412857.1">
    <property type="nucleotide sequence ID" value="NZ_JANWGH010000001.1"/>
</dbReference>